<evidence type="ECO:0000313" key="2">
    <source>
        <dbReference type="Proteomes" id="UP000004506"/>
    </source>
</evidence>
<reference evidence="2" key="1">
    <citation type="submission" date="2008-04" db="EMBL/GenBank/DDBJ databases">
        <title>Draft genome sequence of Providencia stuartii (ATCC 25827).</title>
        <authorList>
            <person name="Sudarsanam P."/>
            <person name="Ley R."/>
            <person name="Guruge J."/>
            <person name="Turnbaugh P.J."/>
            <person name="Mahowald M."/>
            <person name="Liep D."/>
            <person name="Gordon J."/>
        </authorList>
    </citation>
    <scope>NUCLEOTIDE SEQUENCE [LARGE SCALE GENOMIC DNA]</scope>
    <source>
        <strain evidence="2">ATCC 25827</strain>
    </source>
</reference>
<gene>
    <name evidence="1" type="ORF">PROSTU_00888</name>
</gene>
<protein>
    <submittedName>
        <fullName evidence="1">Uncharacterized protein</fullName>
    </submittedName>
</protein>
<proteinExistence type="predicted"/>
<dbReference type="EMBL" id="ABJD02000082">
    <property type="protein sequence ID" value="EDU61141.1"/>
    <property type="molecule type" value="Genomic_DNA"/>
</dbReference>
<dbReference type="Proteomes" id="UP000004506">
    <property type="component" value="Unassembled WGS sequence"/>
</dbReference>
<dbReference type="AlphaFoldDB" id="A0AA87CSP3"/>
<sequence>MPAETVLFYFWQELKTRALKRITLSDAINLCFKKAKNKIIQFIFSKARQ</sequence>
<comment type="caution">
    <text evidence="1">The sequence shown here is derived from an EMBL/GenBank/DDBJ whole genome shotgun (WGS) entry which is preliminary data.</text>
</comment>
<reference evidence="1 2" key="3">
    <citation type="submission" date="2008-05" db="EMBL/GenBank/DDBJ databases">
        <authorList>
            <person name="Fulton L."/>
            <person name="Clifton S."/>
            <person name="Fulton B."/>
            <person name="Xu J."/>
            <person name="Minx P."/>
            <person name="Pepin K.H."/>
            <person name="Johnson M."/>
            <person name="Thiruvilangam P."/>
            <person name="Bhonagiri V."/>
            <person name="Nash W.E."/>
            <person name="Mardis E.R."/>
            <person name="Wilson R.K."/>
        </authorList>
    </citation>
    <scope>NUCLEOTIDE SEQUENCE [LARGE SCALE GENOMIC DNA]</scope>
    <source>
        <strain evidence="1 2">ATCC 25827</strain>
    </source>
</reference>
<accession>A0AA87CSP3</accession>
<reference evidence="2" key="2">
    <citation type="submission" date="2008-04" db="EMBL/GenBank/DDBJ databases">
        <title>Draft genome sequence of Providencia stuartii(ATCC 25827).</title>
        <authorList>
            <person name="Sudarsanam P."/>
            <person name="Ley R."/>
            <person name="Guruge J."/>
            <person name="Turnbaugh P.J."/>
            <person name="Mahowald M."/>
            <person name="Liep D."/>
            <person name="Gordon J."/>
        </authorList>
    </citation>
    <scope>NUCLEOTIDE SEQUENCE [LARGE SCALE GENOMIC DNA]</scope>
    <source>
        <strain evidence="2">ATCC 25827</strain>
    </source>
</reference>
<evidence type="ECO:0000313" key="1">
    <source>
        <dbReference type="EMBL" id="EDU61141.1"/>
    </source>
</evidence>
<organism evidence="1 2">
    <name type="scientific">Providencia stuartii ATCC 25827</name>
    <dbReference type="NCBI Taxonomy" id="471874"/>
    <lineage>
        <taxon>Bacteria</taxon>
        <taxon>Pseudomonadati</taxon>
        <taxon>Pseudomonadota</taxon>
        <taxon>Gammaproteobacteria</taxon>
        <taxon>Enterobacterales</taxon>
        <taxon>Morganellaceae</taxon>
        <taxon>Providencia</taxon>
    </lineage>
</organism>
<name>A0AA87CSP3_PROST</name>